<dbReference type="Proteomes" id="UP000008064">
    <property type="component" value="Unassembled WGS sequence"/>
</dbReference>
<feature type="compositionally biased region" description="Polar residues" evidence="1">
    <location>
        <begin position="10"/>
        <end position="29"/>
    </location>
</feature>
<dbReference type="EMBL" id="GL945433">
    <property type="protein sequence ID" value="EGO25478.1"/>
    <property type="molecule type" value="Genomic_DNA"/>
</dbReference>
<accession>F8NT05</accession>
<feature type="compositionally biased region" description="Acidic residues" evidence="1">
    <location>
        <begin position="143"/>
        <end position="153"/>
    </location>
</feature>
<reference evidence="2" key="1">
    <citation type="submission" date="2011-04" db="EMBL/GenBank/DDBJ databases">
        <title>Evolution of plant cell wall degrading machinery underlies the functional diversity of forest fungi.</title>
        <authorList>
            <consortium name="US DOE Joint Genome Institute (JGI-PGF)"/>
            <person name="Eastwood D.C."/>
            <person name="Floudas D."/>
            <person name="Binder M."/>
            <person name="Majcherczyk A."/>
            <person name="Schneider P."/>
            <person name="Aerts A."/>
            <person name="Asiegbu F.O."/>
            <person name="Baker S.E."/>
            <person name="Barry K."/>
            <person name="Bendiksby M."/>
            <person name="Blumentritt M."/>
            <person name="Coutinho P.M."/>
            <person name="Cullen D."/>
            <person name="Cullen D."/>
            <person name="Gathman A."/>
            <person name="Goodell B."/>
            <person name="Henrissat B."/>
            <person name="Ihrmark K."/>
            <person name="Kauserud H."/>
            <person name="Kohler A."/>
            <person name="LaButti K."/>
            <person name="Lapidus A."/>
            <person name="Lavin J.L."/>
            <person name="Lee Y.-H."/>
            <person name="Lindquist E."/>
            <person name="Lilly W."/>
            <person name="Lucas S."/>
            <person name="Morin E."/>
            <person name="Murat C."/>
            <person name="Oguiza J.A."/>
            <person name="Park J."/>
            <person name="Pisabarro A.G."/>
            <person name="Riley R."/>
            <person name="Rosling A."/>
            <person name="Salamov A."/>
            <person name="Schmidt O."/>
            <person name="Schmutz J."/>
            <person name="Skrede I."/>
            <person name="Stenlid J."/>
            <person name="Wiebenga A."/>
            <person name="Xie X."/>
            <person name="Kues U."/>
            <person name="Hibbett D.S."/>
            <person name="Hoffmeister D."/>
            <person name="Hogberg N."/>
            <person name="Martin F."/>
            <person name="Grigoriev I.V."/>
            <person name="Watkinson S.C."/>
        </authorList>
    </citation>
    <scope>NUCLEOTIDE SEQUENCE</scope>
    <source>
        <strain evidence="2">S7.9</strain>
    </source>
</reference>
<evidence type="ECO:0000313" key="2">
    <source>
        <dbReference type="EMBL" id="EGO25478.1"/>
    </source>
</evidence>
<proteinExistence type="predicted"/>
<dbReference type="OrthoDB" id="2996338at2759"/>
<name>F8NT05_SERL9</name>
<dbReference type="GeneID" id="18811269"/>
<evidence type="ECO:0000256" key="1">
    <source>
        <dbReference type="SAM" id="MobiDB-lite"/>
    </source>
</evidence>
<dbReference type="AlphaFoldDB" id="F8NT05"/>
<dbReference type="HOGENOM" id="CLU_1726643_0_0_1"/>
<gene>
    <name evidence="2" type="ORF">SERLADRAFT_387511</name>
</gene>
<organism>
    <name type="scientific">Serpula lacrymans var. lacrymans (strain S7.9)</name>
    <name type="common">Dry rot fungus</name>
    <dbReference type="NCBI Taxonomy" id="578457"/>
    <lineage>
        <taxon>Eukaryota</taxon>
        <taxon>Fungi</taxon>
        <taxon>Dikarya</taxon>
        <taxon>Basidiomycota</taxon>
        <taxon>Agaricomycotina</taxon>
        <taxon>Agaricomycetes</taxon>
        <taxon>Agaricomycetidae</taxon>
        <taxon>Boletales</taxon>
        <taxon>Coniophorineae</taxon>
        <taxon>Serpulaceae</taxon>
        <taxon>Serpula</taxon>
    </lineage>
</organism>
<feature type="compositionally biased region" description="Polar residues" evidence="1">
    <location>
        <begin position="155"/>
        <end position="166"/>
    </location>
</feature>
<feature type="region of interest" description="Disordered" evidence="1">
    <location>
        <begin position="138"/>
        <end position="166"/>
    </location>
</feature>
<dbReference type="KEGG" id="sla:SERLADRAFT_387511"/>
<feature type="region of interest" description="Disordered" evidence="1">
    <location>
        <begin position="1"/>
        <end position="29"/>
    </location>
</feature>
<protein>
    <submittedName>
        <fullName evidence="2">Uncharacterized protein</fullName>
    </submittedName>
</protein>
<sequence length="166" mass="17719">MSDLLPPSPSALTHSSRPFNPSPSALSSSVAGESFFTDYSKNAAASSSSLSLPQIQSPASIDLRLKPGSSLSHTYINGTSSMPASIDTWLGPPVHPLDYRALIHSPDSTLERLAQTVDDLTQWLSVVEVGFTAMLEKSKEESIAEEQEQEDSAPENYSNGHVNSGT</sequence>
<dbReference type="RefSeq" id="XP_007317600.1">
    <property type="nucleotide sequence ID" value="XM_007317538.1"/>
</dbReference>